<reference evidence="1" key="2">
    <citation type="submission" date="2023-05" db="EMBL/GenBank/DDBJ databases">
        <authorList>
            <person name="Fouks B."/>
        </authorList>
    </citation>
    <scope>NUCLEOTIDE SEQUENCE</scope>
    <source>
        <strain evidence="1">Stay&amp;Tobe</strain>
        <tissue evidence="1">Testes</tissue>
    </source>
</reference>
<comment type="caution">
    <text evidence="1">The sequence shown here is derived from an EMBL/GenBank/DDBJ whole genome shotgun (WGS) entry which is preliminary data.</text>
</comment>
<dbReference type="EMBL" id="JASPKZ010008004">
    <property type="protein sequence ID" value="KAJ9581156.1"/>
    <property type="molecule type" value="Genomic_DNA"/>
</dbReference>
<organism evidence="1 2">
    <name type="scientific">Diploptera punctata</name>
    <name type="common">Pacific beetle cockroach</name>
    <dbReference type="NCBI Taxonomy" id="6984"/>
    <lineage>
        <taxon>Eukaryota</taxon>
        <taxon>Metazoa</taxon>
        <taxon>Ecdysozoa</taxon>
        <taxon>Arthropoda</taxon>
        <taxon>Hexapoda</taxon>
        <taxon>Insecta</taxon>
        <taxon>Pterygota</taxon>
        <taxon>Neoptera</taxon>
        <taxon>Polyneoptera</taxon>
        <taxon>Dictyoptera</taxon>
        <taxon>Blattodea</taxon>
        <taxon>Blaberoidea</taxon>
        <taxon>Blaberidae</taxon>
        <taxon>Diplopterinae</taxon>
        <taxon>Diploptera</taxon>
    </lineage>
</organism>
<dbReference type="AlphaFoldDB" id="A0AAD8E8T8"/>
<reference evidence="1" key="1">
    <citation type="journal article" date="2023" name="IScience">
        <title>Live-bearing cockroach genome reveals convergent evolutionary mechanisms linked to viviparity in insects and beyond.</title>
        <authorList>
            <person name="Fouks B."/>
            <person name="Harrison M.C."/>
            <person name="Mikhailova A.A."/>
            <person name="Marchal E."/>
            <person name="English S."/>
            <person name="Carruthers M."/>
            <person name="Jennings E.C."/>
            <person name="Chiamaka E.L."/>
            <person name="Frigard R.A."/>
            <person name="Pippel M."/>
            <person name="Attardo G.M."/>
            <person name="Benoit J.B."/>
            <person name="Bornberg-Bauer E."/>
            <person name="Tobe S.S."/>
        </authorList>
    </citation>
    <scope>NUCLEOTIDE SEQUENCE</scope>
    <source>
        <strain evidence="1">Stay&amp;Tobe</strain>
    </source>
</reference>
<dbReference type="Gene3D" id="2.130.10.10">
    <property type="entry name" value="YVTN repeat-like/Quinoprotein amine dehydrogenase"/>
    <property type="match status" value="1"/>
</dbReference>
<keyword evidence="2" id="KW-1185">Reference proteome</keyword>
<dbReference type="SUPFAM" id="SSF50978">
    <property type="entry name" value="WD40 repeat-like"/>
    <property type="match status" value="1"/>
</dbReference>
<feature type="non-terminal residue" evidence="1">
    <location>
        <position position="249"/>
    </location>
</feature>
<feature type="non-terminal residue" evidence="1">
    <location>
        <position position="1"/>
    </location>
</feature>
<dbReference type="InterPro" id="IPR015943">
    <property type="entry name" value="WD40/YVTN_repeat-like_dom_sf"/>
</dbReference>
<accession>A0AAD8E8T8</accession>
<gene>
    <name evidence="1" type="ORF">L9F63_023661</name>
</gene>
<evidence type="ECO:0000313" key="1">
    <source>
        <dbReference type="EMBL" id="KAJ9581156.1"/>
    </source>
</evidence>
<sequence>SLNSNMKGKPLTTRSHLMFIQLKEFPSPAVLSEYAYLENLQEYSYVFQKESKIVFICSVENAVKVVAVAEKGEKPSITIYDLERLKKRRVLGQSLETMAEEFISLAFSFDGKYLAAVLGDPDWTTVYYHWDKGKIDSTIKPSTQAGGVIAPVTQVACNPNDNSVLVLVGPQLFRLLSASEKIWRQYGWSKTESLNFTCVTWLSFDRVIAGTFDGRLVIIDGGELRAIYRALDVTEIHIRIQDEIISPRK</sequence>
<dbReference type="InterPro" id="IPR052993">
    <property type="entry name" value="CFA-57"/>
</dbReference>
<proteinExistence type="predicted"/>
<dbReference type="Proteomes" id="UP001233999">
    <property type="component" value="Unassembled WGS sequence"/>
</dbReference>
<evidence type="ECO:0000313" key="2">
    <source>
        <dbReference type="Proteomes" id="UP001233999"/>
    </source>
</evidence>
<dbReference type="PANTHER" id="PTHR32215:SF0">
    <property type="entry name" value="CILIA- AND FLAGELLA-ASSOCIATED PROTEIN 57"/>
    <property type="match status" value="1"/>
</dbReference>
<protein>
    <submittedName>
        <fullName evidence="1">Uncharacterized protein</fullName>
    </submittedName>
</protein>
<dbReference type="PANTHER" id="PTHR32215">
    <property type="entry name" value="CILIA- AND FLAGELLA-ASSOCIATED PROTEIN 57"/>
    <property type="match status" value="1"/>
</dbReference>
<name>A0AAD8E8T8_DIPPU</name>
<dbReference type="InterPro" id="IPR036322">
    <property type="entry name" value="WD40_repeat_dom_sf"/>
</dbReference>